<feature type="compositionally biased region" description="Polar residues" evidence="1">
    <location>
        <begin position="77"/>
        <end position="92"/>
    </location>
</feature>
<comment type="caution">
    <text evidence="2">The sequence shown here is derived from an EMBL/GenBank/DDBJ whole genome shotgun (WGS) entry which is preliminary data.</text>
</comment>
<sequence length="102" mass="11804">MMESAQREKEREQEPVSVIMSKRKGGGDIRQFFGQPQKRRKIIHSSRESEFAGESRQAGEDEGAGEEGEEFGPCPTQPNMQIYNQRKNSWDSTKYHQRQSKI</sequence>
<organism evidence="2 3">
    <name type="scientific">Anguilla anguilla</name>
    <name type="common">European freshwater eel</name>
    <name type="synonym">Muraena anguilla</name>
    <dbReference type="NCBI Taxonomy" id="7936"/>
    <lineage>
        <taxon>Eukaryota</taxon>
        <taxon>Metazoa</taxon>
        <taxon>Chordata</taxon>
        <taxon>Craniata</taxon>
        <taxon>Vertebrata</taxon>
        <taxon>Euteleostomi</taxon>
        <taxon>Actinopterygii</taxon>
        <taxon>Neopterygii</taxon>
        <taxon>Teleostei</taxon>
        <taxon>Anguilliformes</taxon>
        <taxon>Anguillidae</taxon>
        <taxon>Anguilla</taxon>
    </lineage>
</organism>
<feature type="compositionally biased region" description="Acidic residues" evidence="1">
    <location>
        <begin position="60"/>
        <end position="70"/>
    </location>
</feature>
<feature type="compositionally biased region" description="Basic and acidic residues" evidence="1">
    <location>
        <begin position="1"/>
        <end position="14"/>
    </location>
</feature>
<gene>
    <name evidence="2" type="ORF">ANANG_G00282870</name>
</gene>
<dbReference type="EMBL" id="JAFIRN010000017">
    <property type="protein sequence ID" value="KAG5831785.1"/>
    <property type="molecule type" value="Genomic_DNA"/>
</dbReference>
<evidence type="ECO:0000313" key="3">
    <source>
        <dbReference type="Proteomes" id="UP001044222"/>
    </source>
</evidence>
<dbReference type="AlphaFoldDB" id="A0A9D3LJ10"/>
<feature type="region of interest" description="Disordered" evidence="1">
    <location>
        <begin position="1"/>
        <end position="102"/>
    </location>
</feature>
<reference evidence="2" key="1">
    <citation type="submission" date="2021-01" db="EMBL/GenBank/DDBJ databases">
        <title>A chromosome-scale assembly of European eel, Anguilla anguilla.</title>
        <authorList>
            <person name="Henkel C."/>
            <person name="Jong-Raadsen S.A."/>
            <person name="Dufour S."/>
            <person name="Weltzien F.-A."/>
            <person name="Palstra A.P."/>
            <person name="Pelster B."/>
            <person name="Spaink H.P."/>
            <person name="Van Den Thillart G.E."/>
            <person name="Jansen H."/>
            <person name="Zahm M."/>
            <person name="Klopp C."/>
            <person name="Cedric C."/>
            <person name="Louis A."/>
            <person name="Berthelot C."/>
            <person name="Parey E."/>
            <person name="Roest Crollius H."/>
            <person name="Montfort J."/>
            <person name="Robinson-Rechavi M."/>
            <person name="Bucao C."/>
            <person name="Bouchez O."/>
            <person name="Gislard M."/>
            <person name="Lluch J."/>
            <person name="Milhes M."/>
            <person name="Lampietro C."/>
            <person name="Lopez Roques C."/>
            <person name="Donnadieu C."/>
            <person name="Braasch I."/>
            <person name="Desvignes T."/>
            <person name="Postlethwait J."/>
            <person name="Bobe J."/>
            <person name="Guiguen Y."/>
            <person name="Dirks R."/>
        </authorList>
    </citation>
    <scope>NUCLEOTIDE SEQUENCE</scope>
    <source>
        <strain evidence="2">Tag_6206</strain>
        <tissue evidence="2">Liver</tissue>
    </source>
</reference>
<protein>
    <submittedName>
        <fullName evidence="2">Uncharacterized protein</fullName>
    </submittedName>
</protein>
<name>A0A9D3LJ10_ANGAN</name>
<keyword evidence="3" id="KW-1185">Reference proteome</keyword>
<dbReference type="Proteomes" id="UP001044222">
    <property type="component" value="Chromosome 17"/>
</dbReference>
<evidence type="ECO:0000256" key="1">
    <source>
        <dbReference type="SAM" id="MobiDB-lite"/>
    </source>
</evidence>
<accession>A0A9D3LJ10</accession>
<evidence type="ECO:0000313" key="2">
    <source>
        <dbReference type="EMBL" id="KAG5831785.1"/>
    </source>
</evidence>
<proteinExistence type="predicted"/>